<dbReference type="PANTHER" id="PTHR39184:SF1">
    <property type="entry name" value="PBSX PHAGE TERMINASE LARGE SUBUNIT"/>
    <property type="match status" value="1"/>
</dbReference>
<dbReference type="Gene3D" id="3.30.420.280">
    <property type="match status" value="1"/>
</dbReference>
<reference evidence="3" key="1">
    <citation type="submission" date="2020-03" db="EMBL/GenBank/DDBJ databases">
        <title>The deep terrestrial virosphere.</title>
        <authorList>
            <person name="Holmfeldt K."/>
            <person name="Nilsson E."/>
            <person name="Simone D."/>
            <person name="Lopez-Fernandez M."/>
            <person name="Wu X."/>
            <person name="de Brujin I."/>
            <person name="Lundin D."/>
            <person name="Andersson A."/>
            <person name="Bertilsson S."/>
            <person name="Dopson M."/>
        </authorList>
    </citation>
    <scope>NUCLEOTIDE SEQUENCE</scope>
    <source>
        <strain evidence="6">MM171A00824</strain>
        <strain evidence="7">MM171B00494</strain>
        <strain evidence="5">MM415A01449</strain>
        <strain evidence="4">MM415B00750</strain>
        <strain evidence="3">TM448A02071</strain>
    </source>
</reference>
<dbReference type="EMBL" id="MT142241">
    <property type="protein sequence ID" value="QJA76747.1"/>
    <property type="molecule type" value="Genomic_DNA"/>
</dbReference>
<evidence type="ECO:0000313" key="5">
    <source>
        <dbReference type="EMBL" id="QJA76747.1"/>
    </source>
</evidence>
<dbReference type="EMBL" id="MT144254">
    <property type="protein sequence ID" value="QJA51332.1"/>
    <property type="molecule type" value="Genomic_DNA"/>
</dbReference>
<protein>
    <submittedName>
        <fullName evidence="3">Putative terminase</fullName>
    </submittedName>
</protein>
<dbReference type="InterPro" id="IPR035412">
    <property type="entry name" value="Terminase_L_N"/>
</dbReference>
<sequence>MLSEHNNRFLFVRAVKDTIRQSMFEQFKRFVHLQGLESAFDFRETDMVIKCPSTNSEIIHLGLNESERTKSTAEPTSAWIEETTEVEERDFRNLNFGIRSLSGGYIQTILTFNPIDENHWIRKEFFPTQIDEILNQKYDKRIKKKKKFGGWTDYTLEEVSTRMINNVKVGDDIVSIPISHHLSTYEDNPFIDVVYKAELEDLRNKDYAYWLVCAKAQWGSIGDLVFSPMWRMAGFPNSCDEVFYGLDFGYVHPSALVMIGIKDDKYYTRELFYAKGLTNSRLIESIKSEKLIETDGLIYADSAEPARITEFEEAGFNIMPAIKGQNSIADGVDFLKSITIFTEEDNVNLNRELKTWKRKIGSDGRPIENEFVKLNDDCISATRYAVWSHAQHNDVKIGFVTRDI</sequence>
<dbReference type="EMBL" id="MT143871">
    <property type="protein sequence ID" value="QJB04085.1"/>
    <property type="molecule type" value="Genomic_DNA"/>
</dbReference>
<evidence type="ECO:0000259" key="1">
    <source>
        <dbReference type="Pfam" id="PF04466"/>
    </source>
</evidence>
<dbReference type="Pfam" id="PF17288">
    <property type="entry name" value="Terminase_3C"/>
    <property type="match status" value="1"/>
</dbReference>
<feature type="domain" description="Phage terminase large subunit C-terminal" evidence="2">
    <location>
        <begin position="247"/>
        <end position="386"/>
    </location>
</feature>
<dbReference type="Gene3D" id="3.40.50.300">
    <property type="entry name" value="P-loop containing nucleotide triphosphate hydrolases"/>
    <property type="match status" value="1"/>
</dbReference>
<dbReference type="InterPro" id="IPR052380">
    <property type="entry name" value="Viral_DNA_packaging_terminase"/>
</dbReference>
<dbReference type="InterPro" id="IPR035413">
    <property type="entry name" value="Terminase_L_C"/>
</dbReference>
<gene>
    <name evidence="6" type="ORF">MM171A00824_0003</name>
    <name evidence="7" type="ORF">MM171B00494_0021</name>
    <name evidence="5" type="ORF">MM415A01449_0004</name>
    <name evidence="4" type="ORF">MM415B00750_0019</name>
    <name evidence="3" type="ORF">TM448A02071_0005</name>
</gene>
<dbReference type="EMBL" id="MT143670">
    <property type="protein sequence ID" value="QJA99838.1"/>
    <property type="molecule type" value="Genomic_DNA"/>
</dbReference>
<dbReference type="Pfam" id="PF04466">
    <property type="entry name" value="Terminase_3"/>
    <property type="match status" value="1"/>
</dbReference>
<evidence type="ECO:0000313" key="7">
    <source>
        <dbReference type="EMBL" id="QJB04085.1"/>
    </source>
</evidence>
<evidence type="ECO:0000313" key="6">
    <source>
        <dbReference type="EMBL" id="QJA99838.1"/>
    </source>
</evidence>
<dbReference type="InterPro" id="IPR006437">
    <property type="entry name" value="Phage_terminase_lsu"/>
</dbReference>
<name>A0A6H1ZV42_9ZZZZ</name>
<dbReference type="InterPro" id="IPR027417">
    <property type="entry name" value="P-loop_NTPase"/>
</dbReference>
<dbReference type="NCBIfam" id="TIGR01547">
    <property type="entry name" value="phage_term_2"/>
    <property type="match status" value="1"/>
</dbReference>
<organism evidence="3">
    <name type="scientific">viral metagenome</name>
    <dbReference type="NCBI Taxonomy" id="1070528"/>
    <lineage>
        <taxon>unclassified sequences</taxon>
        <taxon>metagenomes</taxon>
        <taxon>organismal metagenomes</taxon>
    </lineage>
</organism>
<evidence type="ECO:0000313" key="4">
    <source>
        <dbReference type="EMBL" id="QJA62615.1"/>
    </source>
</evidence>
<evidence type="ECO:0000313" key="3">
    <source>
        <dbReference type="EMBL" id="QJA51332.1"/>
    </source>
</evidence>
<dbReference type="AlphaFoldDB" id="A0A6H1ZV42"/>
<accession>A0A6H1ZV42</accession>
<feature type="domain" description="Phage terminase large subunit N-terminal" evidence="1">
    <location>
        <begin position="3"/>
        <end position="211"/>
    </location>
</feature>
<dbReference type="PANTHER" id="PTHR39184">
    <property type="match status" value="1"/>
</dbReference>
<evidence type="ECO:0000259" key="2">
    <source>
        <dbReference type="Pfam" id="PF17288"/>
    </source>
</evidence>
<dbReference type="EMBL" id="MT141476">
    <property type="protein sequence ID" value="QJA62615.1"/>
    <property type="molecule type" value="Genomic_DNA"/>
</dbReference>
<proteinExistence type="predicted"/>